<dbReference type="GO" id="GO:0016787">
    <property type="term" value="F:hydrolase activity"/>
    <property type="evidence" value="ECO:0007669"/>
    <property type="project" value="InterPro"/>
</dbReference>
<name>A0A0F9YYQ4_9ZZZZ</name>
<dbReference type="PANTHER" id="PTHR21240">
    <property type="entry name" value="2-AMINO-3-CARBOXYLMUCONATE-6-SEMIALDEHYDE DECARBOXYLASE"/>
    <property type="match status" value="1"/>
</dbReference>
<dbReference type="InterPro" id="IPR032465">
    <property type="entry name" value="ACMSD"/>
</dbReference>
<feature type="domain" description="Amidohydrolase-related" evidence="2">
    <location>
        <begin position="3"/>
        <end position="347"/>
    </location>
</feature>
<dbReference type="GO" id="GO:0019748">
    <property type="term" value="P:secondary metabolic process"/>
    <property type="evidence" value="ECO:0007669"/>
    <property type="project" value="TreeGrafter"/>
</dbReference>
<protein>
    <recommendedName>
        <fullName evidence="2">Amidohydrolase-related domain-containing protein</fullName>
    </recommendedName>
</protein>
<dbReference type="AlphaFoldDB" id="A0A0F9YYQ4"/>
<accession>A0A0F9YYQ4</accession>
<evidence type="ECO:0000256" key="1">
    <source>
        <dbReference type="ARBA" id="ARBA00023239"/>
    </source>
</evidence>
<dbReference type="InterPro" id="IPR032466">
    <property type="entry name" value="Metal_Hydrolase"/>
</dbReference>
<reference evidence="3" key="1">
    <citation type="journal article" date="2015" name="Nature">
        <title>Complex archaea that bridge the gap between prokaryotes and eukaryotes.</title>
        <authorList>
            <person name="Spang A."/>
            <person name="Saw J.H."/>
            <person name="Jorgensen S.L."/>
            <person name="Zaremba-Niedzwiedzka K."/>
            <person name="Martijn J."/>
            <person name="Lind A.E."/>
            <person name="van Eijk R."/>
            <person name="Schleper C."/>
            <person name="Guy L."/>
            <person name="Ettema T.J."/>
        </authorList>
    </citation>
    <scope>NUCLEOTIDE SEQUENCE</scope>
</reference>
<dbReference type="GO" id="GO:0016831">
    <property type="term" value="F:carboxy-lyase activity"/>
    <property type="evidence" value="ECO:0007669"/>
    <property type="project" value="InterPro"/>
</dbReference>
<evidence type="ECO:0000313" key="3">
    <source>
        <dbReference type="EMBL" id="KKO09899.1"/>
    </source>
</evidence>
<proteinExistence type="predicted"/>
<dbReference type="EMBL" id="LAZR01000006">
    <property type="protein sequence ID" value="KKO09899.1"/>
    <property type="molecule type" value="Genomic_DNA"/>
</dbReference>
<sequence>MLIDLHAHAPHPEYYDQHPHWGPAFESQPDGDIKLRVGEWILSLGAPERKVALREAHARGETLQVAEYMAKWADPKHRLAGMDAAGQNAQVISVPSHCYMYWAEAEFGVPFARTVNDSLAKYCSGAPERLMFWAHAPLNVPVEAAKEIRRAVTELGAKGLVAGGSNFGGLEFDSPEMDPVWEALCDLDVPMFVHGYNQSVTWGKEANTDRYETTAIVGMNYDETKCFWYMINGGVFDRFPNLKVYITHGGGYVPYQLGRMAQTNPNLDVSHNKKPFLEYLRNFYFDVELHEVPMRQAMVEVIGADRVLYGSNFGGSDAVRHDLTSDLKLSQEDMDRIRWKNACELLHLDPAKVGKVGDPAKAAGKVGA</sequence>
<dbReference type="Gene3D" id="3.20.20.140">
    <property type="entry name" value="Metal-dependent hydrolases"/>
    <property type="match status" value="1"/>
</dbReference>
<organism evidence="3">
    <name type="scientific">marine sediment metagenome</name>
    <dbReference type="NCBI Taxonomy" id="412755"/>
    <lineage>
        <taxon>unclassified sequences</taxon>
        <taxon>metagenomes</taxon>
        <taxon>ecological metagenomes</taxon>
    </lineage>
</organism>
<dbReference type="PANTHER" id="PTHR21240:SF28">
    <property type="entry name" value="ISO-OROTATE DECARBOXYLASE (EUROFUNG)"/>
    <property type="match status" value="1"/>
</dbReference>
<dbReference type="InterPro" id="IPR006680">
    <property type="entry name" value="Amidohydro-rel"/>
</dbReference>
<dbReference type="SUPFAM" id="SSF51556">
    <property type="entry name" value="Metallo-dependent hydrolases"/>
    <property type="match status" value="1"/>
</dbReference>
<evidence type="ECO:0000259" key="2">
    <source>
        <dbReference type="Pfam" id="PF04909"/>
    </source>
</evidence>
<dbReference type="GO" id="GO:0005737">
    <property type="term" value="C:cytoplasm"/>
    <property type="evidence" value="ECO:0007669"/>
    <property type="project" value="TreeGrafter"/>
</dbReference>
<comment type="caution">
    <text evidence="3">The sequence shown here is derived from an EMBL/GenBank/DDBJ whole genome shotgun (WGS) entry which is preliminary data.</text>
</comment>
<keyword evidence="1" id="KW-0456">Lyase</keyword>
<dbReference type="Pfam" id="PF04909">
    <property type="entry name" value="Amidohydro_2"/>
    <property type="match status" value="1"/>
</dbReference>
<gene>
    <name evidence="3" type="ORF">LCGC14_0034010</name>
</gene>